<sequence length="351" mass="40254">MGKIKRARKKKTPVAKVSEGIGSAYNEGFTKLVDTSSRDYIYDEIDQYHEDVEKADLLKAHRGMHTKRAKKENLLSLNMGSSDDEMDEDEPSASSSDDEEPIESQRFSAADDIVEAVEQKLPDARAWGKDRNLYYGTNVTDQNLKKRAHQMHKKEVYDVATLEMEAHAERRKRLEQQLQGFDPMDILNVAPLEQKDGCTSTKMPFVIQSSSGENLSKQEKLKLLEKLSPEFRLLKDDMIAKCKECETMWAPLMKAHADGLLAACPGFEYITLKYRLCSNYPLSVMNYVYVILQEGHNAVKNHPVMDRLARYRFLFKELTLLDELMKDQVTTLLNRLKNNEPLNLLHPPIHS</sequence>
<dbReference type="PANTHER" id="PTHR13237:SF8">
    <property type="entry name" value="SOMETHING ABOUT SILENCING PROTEIN 10"/>
    <property type="match status" value="1"/>
</dbReference>
<evidence type="ECO:0000313" key="2">
    <source>
        <dbReference type="Proteomes" id="UP000694843"/>
    </source>
</evidence>
<keyword evidence="2" id="KW-1185">Reference proteome</keyword>
<accession>A0A8B7PFE4</accession>
<name>A0A8B7PFE4_HYAAZ</name>
<organism evidence="2 3">
    <name type="scientific">Hyalella azteca</name>
    <name type="common">Amphipod</name>
    <dbReference type="NCBI Taxonomy" id="294128"/>
    <lineage>
        <taxon>Eukaryota</taxon>
        <taxon>Metazoa</taxon>
        <taxon>Ecdysozoa</taxon>
        <taxon>Arthropoda</taxon>
        <taxon>Crustacea</taxon>
        <taxon>Multicrustacea</taxon>
        <taxon>Malacostraca</taxon>
        <taxon>Eumalacostraca</taxon>
        <taxon>Peracarida</taxon>
        <taxon>Amphipoda</taxon>
        <taxon>Senticaudata</taxon>
        <taxon>Talitrida</taxon>
        <taxon>Talitroidea</taxon>
        <taxon>Hyalellidae</taxon>
        <taxon>Hyalella</taxon>
    </lineage>
</organism>
<gene>
    <name evidence="3" type="primary">LOC108680070</name>
</gene>
<protein>
    <submittedName>
        <fullName evidence="3">Something about silencing protein 10</fullName>
    </submittedName>
</protein>
<dbReference type="AlphaFoldDB" id="A0A8B7PFE4"/>
<proteinExistence type="predicted"/>
<feature type="compositionally biased region" description="Acidic residues" evidence="1">
    <location>
        <begin position="82"/>
        <end position="102"/>
    </location>
</feature>
<dbReference type="OrthoDB" id="1924577at2759"/>
<reference evidence="3" key="1">
    <citation type="submission" date="2025-08" db="UniProtKB">
        <authorList>
            <consortium name="RefSeq"/>
        </authorList>
    </citation>
    <scope>IDENTIFICATION</scope>
    <source>
        <tissue evidence="3">Whole organism</tissue>
    </source>
</reference>
<evidence type="ECO:0000313" key="3">
    <source>
        <dbReference type="RefSeq" id="XP_018024317.1"/>
    </source>
</evidence>
<dbReference type="KEGG" id="hazt:108680070"/>
<dbReference type="GO" id="GO:0032040">
    <property type="term" value="C:small-subunit processome"/>
    <property type="evidence" value="ECO:0007669"/>
    <property type="project" value="TreeGrafter"/>
</dbReference>
<feature type="region of interest" description="Disordered" evidence="1">
    <location>
        <begin position="64"/>
        <end position="105"/>
    </location>
</feature>
<dbReference type="PANTHER" id="PTHR13237">
    <property type="entry name" value="SOMETHING ABOUT SILENCING PROTEIN 10-RELATED"/>
    <property type="match status" value="1"/>
</dbReference>
<dbReference type="RefSeq" id="XP_018024317.1">
    <property type="nucleotide sequence ID" value="XM_018168828.2"/>
</dbReference>
<dbReference type="GeneID" id="108680070"/>
<evidence type="ECO:0000256" key="1">
    <source>
        <dbReference type="SAM" id="MobiDB-lite"/>
    </source>
</evidence>
<dbReference type="GO" id="GO:0000462">
    <property type="term" value="P:maturation of SSU-rRNA from tricistronic rRNA transcript (SSU-rRNA, 5.8S rRNA, LSU-rRNA)"/>
    <property type="evidence" value="ECO:0007669"/>
    <property type="project" value="TreeGrafter"/>
</dbReference>
<dbReference type="Proteomes" id="UP000694843">
    <property type="component" value="Unplaced"/>
</dbReference>